<evidence type="ECO:0000256" key="2">
    <source>
        <dbReference type="SAM" id="SignalP"/>
    </source>
</evidence>
<dbReference type="Proteomes" id="UP000198873">
    <property type="component" value="Unassembled WGS sequence"/>
</dbReference>
<proteinExistence type="predicted"/>
<keyword evidence="4" id="KW-1185">Reference proteome</keyword>
<evidence type="ECO:0000256" key="1">
    <source>
        <dbReference type="SAM" id="MobiDB-lite"/>
    </source>
</evidence>
<evidence type="ECO:0008006" key="5">
    <source>
        <dbReference type="Google" id="ProtNLM"/>
    </source>
</evidence>
<organism evidence="3 4">
    <name type="scientific">Streptomyces harbinensis</name>
    <dbReference type="NCBI Taxonomy" id="1176198"/>
    <lineage>
        <taxon>Bacteria</taxon>
        <taxon>Bacillati</taxon>
        <taxon>Actinomycetota</taxon>
        <taxon>Actinomycetes</taxon>
        <taxon>Kitasatosporales</taxon>
        <taxon>Streptomycetaceae</taxon>
        <taxon>Streptomyces</taxon>
    </lineage>
</organism>
<feature type="chain" id="PRO_5044373237" description="Lipoprotein" evidence="2">
    <location>
        <begin position="21"/>
        <end position="206"/>
    </location>
</feature>
<sequence>MTRGTLRTGPALLAACLALAATAGCGIRSTNVPVDAGPAPSRASCDTAMETGAGTVPGTAVAAATEVYLVCGTRVEAVPRPVDVTTAGTDRVALAAALLTELQNDPDEEEQAAGFTSAVPLDLAVTGPVGDDPDTVLRLSERPSDLPAFALAQIICTFSRVEQLGNGHAVVLGGPADSPDPRPQTYPCSAAMRHSPESAPSVGRSL</sequence>
<feature type="signal peptide" evidence="2">
    <location>
        <begin position="1"/>
        <end position="20"/>
    </location>
</feature>
<dbReference type="AlphaFoldDB" id="A0A1I6TVF3"/>
<evidence type="ECO:0000313" key="4">
    <source>
        <dbReference type="Proteomes" id="UP000198873"/>
    </source>
</evidence>
<dbReference type="PROSITE" id="PS51257">
    <property type="entry name" value="PROKAR_LIPOPROTEIN"/>
    <property type="match status" value="1"/>
</dbReference>
<keyword evidence="2" id="KW-0732">Signal</keyword>
<dbReference type="EMBL" id="FPAB01000005">
    <property type="protein sequence ID" value="SFS93144.1"/>
    <property type="molecule type" value="Genomic_DNA"/>
</dbReference>
<gene>
    <name evidence="3" type="ORF">SAMN05444716_1059</name>
</gene>
<feature type="region of interest" description="Disordered" evidence="1">
    <location>
        <begin position="172"/>
        <end position="206"/>
    </location>
</feature>
<evidence type="ECO:0000313" key="3">
    <source>
        <dbReference type="EMBL" id="SFS93144.1"/>
    </source>
</evidence>
<name>A0A1I6TVF3_9ACTN</name>
<accession>A0A1I6TVF3</accession>
<dbReference type="STRING" id="1176198.SAMN05444716_1059"/>
<protein>
    <recommendedName>
        <fullName evidence="5">Lipoprotein</fullName>
    </recommendedName>
</protein>
<dbReference type="RefSeq" id="WP_093843355.1">
    <property type="nucleotide sequence ID" value="NZ_CP054938.1"/>
</dbReference>
<reference evidence="4" key="1">
    <citation type="submission" date="2016-10" db="EMBL/GenBank/DDBJ databases">
        <authorList>
            <person name="Varghese N."/>
            <person name="Submissions S."/>
        </authorList>
    </citation>
    <scope>NUCLEOTIDE SEQUENCE [LARGE SCALE GENOMIC DNA]</scope>
    <source>
        <strain evidence="4">CGMCC 4.7047</strain>
    </source>
</reference>